<dbReference type="CDD" id="cd04852">
    <property type="entry name" value="Peptidases_S8_3"/>
    <property type="match status" value="1"/>
</dbReference>
<evidence type="ECO:0000256" key="9">
    <source>
        <dbReference type="PROSITE-ProRule" id="PRU01240"/>
    </source>
</evidence>
<feature type="chain" id="PRO_5042075799" description="CCHC-type domain-containing protein" evidence="11">
    <location>
        <begin position="25"/>
        <end position="1613"/>
    </location>
</feature>
<evidence type="ECO:0000256" key="1">
    <source>
        <dbReference type="ARBA" id="ARBA00011073"/>
    </source>
</evidence>
<dbReference type="InterPro" id="IPR022398">
    <property type="entry name" value="Peptidase_S8_His-AS"/>
</dbReference>
<feature type="compositionally biased region" description="Basic and acidic residues" evidence="10">
    <location>
        <begin position="29"/>
        <end position="39"/>
    </location>
</feature>
<reference evidence="13" key="1">
    <citation type="submission" date="2023-07" db="EMBL/GenBank/DDBJ databases">
        <title>A chromosome-level genome assembly of Lolium multiflorum.</title>
        <authorList>
            <person name="Chen Y."/>
            <person name="Copetti D."/>
            <person name="Kolliker R."/>
            <person name="Studer B."/>
        </authorList>
    </citation>
    <scope>NUCLEOTIDE SEQUENCE</scope>
    <source>
        <strain evidence="13">02402/16</strain>
        <tissue evidence="13">Leaf</tissue>
    </source>
</reference>
<dbReference type="Gene3D" id="2.60.40.2310">
    <property type="match status" value="1"/>
</dbReference>
<feature type="region of interest" description="Disordered" evidence="10">
    <location>
        <begin position="26"/>
        <end position="45"/>
    </location>
</feature>
<dbReference type="GO" id="GO:0008270">
    <property type="term" value="F:zinc ion binding"/>
    <property type="evidence" value="ECO:0007669"/>
    <property type="project" value="UniProtKB-KW"/>
</dbReference>
<dbReference type="CDD" id="cd02120">
    <property type="entry name" value="PA_subtilisin_like"/>
    <property type="match status" value="1"/>
</dbReference>
<dbReference type="Gene3D" id="3.50.30.30">
    <property type="match status" value="1"/>
</dbReference>
<dbReference type="Pfam" id="PF07727">
    <property type="entry name" value="RVT_2"/>
    <property type="match status" value="1"/>
</dbReference>
<dbReference type="InterPro" id="IPR023828">
    <property type="entry name" value="Peptidase_S8_Ser-AS"/>
</dbReference>
<feature type="domain" description="CCHC-type" evidence="12">
    <location>
        <begin position="972"/>
        <end position="987"/>
    </location>
</feature>
<evidence type="ECO:0000256" key="5">
    <source>
        <dbReference type="ARBA" id="ARBA00022801"/>
    </source>
</evidence>
<dbReference type="Gene3D" id="3.30.70.80">
    <property type="entry name" value="Peptidase S8 propeptide/proteinase inhibitor I9"/>
    <property type="match status" value="1"/>
</dbReference>
<dbReference type="InterPro" id="IPR013103">
    <property type="entry name" value="RVT_2"/>
</dbReference>
<dbReference type="GO" id="GO:0003676">
    <property type="term" value="F:nucleic acid binding"/>
    <property type="evidence" value="ECO:0007669"/>
    <property type="project" value="InterPro"/>
</dbReference>
<dbReference type="PRINTS" id="PR00723">
    <property type="entry name" value="SUBTILISIN"/>
</dbReference>
<dbReference type="InterPro" id="IPR034197">
    <property type="entry name" value="Peptidases_S8_3"/>
</dbReference>
<evidence type="ECO:0000256" key="7">
    <source>
        <dbReference type="PIRSR" id="PIRSR615500-1"/>
    </source>
</evidence>
<name>A0AAD8TC89_LOLMU</name>
<sequence length="1613" mass="175294">MASTLSVLLHCTLLVLLLAQPTHSSTIQKPKDATAEQKPRSSSSHTYIIQTNHLAKPSQFATLERWYSSMVATHSPRAAMNSSSRLLHTYGTVMHGFAVRLTEEESRRMSSTPGVSGVYEDALYYTQTTRSPGFIGLHDEFGAWPESDFGDGIVIGFVDTGIWPERASFNDSGLGPVRSSWKGKCVDAEGFNASLCNNKLVGAKVFIAEHGGALTPRDKVGHGTHVSGTAAGSKVRGASLSGFSRGTAWGVAPRARIAMYKACAGFICRGSSIAAAIDAAVSDGVEVLSLSLGGPASPLHEDVVAIATFGAQRRGVFVVLAGGNSGPNASSVVNVAPWMTTVGAATTDRVFPAKLLLGNGDVLTGQSLYTLKARAALMSAVPLVSSPCGMDDLKPEKVMGKMMVCSKNAWRWRGMSIIHGPPGDVSVDDHEWFRDAVVAEPFKLPGLVLGYAAGKKLFAYISSVPYPVASFSFSCDTVTGQNRAPMVAGLSSRGPSKFVPEILKPDVVAPGVNILAAWSGESEYNIVSGTSMACPHVAGVAALIKKRHGDWTPAMVRSAIMTTAITLDNFGKPILDNGVGKDGRGATNATPLVAGAGLVLPAPALNPGLVYDADTQDYIGFLCSLNYTVNQVRRFVPEMTRCPTTLPGGVANLNYPSMVVVFSGGNRVRTVTRTLTKVSHGPETYTAEFAAPEGVTVAVTPRTLEFRHKKEKLSYTVEFRSDVKTAGAWDFGHIIWRNDIHHQVFGERSGATTGSTTSSSDDEFLHTDNFFPDLSDFFDNLNMGDNDAAVKGAGKFEKVDAMFKAALFSILGDNIVDPYMAFDHGKDAWDALEAKMTDERSVVEQAHEIQSLAKELEQFKCTLPDKFVAGGIIAKLPPSWRNFATSLKHKRQEFSVSDLIGSLHVEEKARAKDTRARSFEGGSSANVVQKKNFQSHKSKNKNNGKGKFDEKNKASNSTNFKKKTPYKKKGNCHVCGAPGHWAPDCPERHDRRGNSGKSANVVIGVDTEMKDVGYGISPTVLSVARTCSVLMGNGSRASVRGVGTVDLKFTSGKTIQLKNVQHVPSINKNLVSGSLLCRDEHFDNPVEDDNEAPKRSKRQRTAKSFGHDFIVYLVDDTPTSISEAYASQDADYWKEAVRSEMDSILANGTWEVTDRPYGCKPVGCKWVFKKKLRPDGTIEKYKARLVAKGYTQKEGEDFFDTYSPVARLTTIRVLLSLAASHGLLVHQMDVKTAFLNGELEEEIYMEQPDGFVVDGQEGKVSDKCVYYRHGGGEGVILCLYVDDILIFGTSLTVIKEVKEFLSRCFEMKDLGVADVILNIKLLKDDDGGITLLQSHYVEKILSRFGYSDCKSSPTPYDPSVIIRKNKRIARDQLRYSQIIGSLMYLASATRPDISFAVSKLSRFVSRPGDVHWHALERVLRYLKGTASYGIHYTGYPRVLEGYSDANWISDADETKATSGYLFTLGGGAVSWKSCKQTIITRSTMEAELTALDTATVEAEWLRELLMDLPVVEKPIPAIPMNCDNQTVIVKVFGERSGATTGSTTSSSDDEFLHTDNFFPDLSDFFDNLNMGDNDAAVNTHGGACRYQAMGFTPPSHTRQADNPAMAFTSWRSR</sequence>
<gene>
    <name evidence="13" type="ORF">QYE76_040136</name>
</gene>
<dbReference type="InterPro" id="IPR037045">
    <property type="entry name" value="S8pro/Inhibitor_I9_sf"/>
</dbReference>
<dbReference type="EMBL" id="JAUUTY010000002">
    <property type="protein sequence ID" value="KAK1679288.1"/>
    <property type="molecule type" value="Genomic_DNA"/>
</dbReference>
<comment type="caution">
    <text evidence="13">The sequence shown here is derived from an EMBL/GenBank/DDBJ whole genome shotgun (WGS) entry which is preliminary data.</text>
</comment>
<dbReference type="Pfam" id="PF17766">
    <property type="entry name" value="fn3_6"/>
    <property type="match status" value="1"/>
</dbReference>
<dbReference type="InterPro" id="IPR041469">
    <property type="entry name" value="Subtilisin-like_FN3"/>
</dbReference>
<keyword evidence="2 9" id="KW-0645">Protease</keyword>
<keyword evidence="3 11" id="KW-0732">Signal</keyword>
<organism evidence="13 14">
    <name type="scientific">Lolium multiflorum</name>
    <name type="common">Italian ryegrass</name>
    <name type="synonym">Lolium perenne subsp. multiflorum</name>
    <dbReference type="NCBI Taxonomy" id="4521"/>
    <lineage>
        <taxon>Eukaryota</taxon>
        <taxon>Viridiplantae</taxon>
        <taxon>Streptophyta</taxon>
        <taxon>Embryophyta</taxon>
        <taxon>Tracheophyta</taxon>
        <taxon>Spermatophyta</taxon>
        <taxon>Magnoliopsida</taxon>
        <taxon>Liliopsida</taxon>
        <taxon>Poales</taxon>
        <taxon>Poaceae</taxon>
        <taxon>BOP clade</taxon>
        <taxon>Pooideae</taxon>
        <taxon>Poodae</taxon>
        <taxon>Poeae</taxon>
        <taxon>Poeae Chloroplast Group 2 (Poeae type)</taxon>
        <taxon>Loliodinae</taxon>
        <taxon>Loliinae</taxon>
        <taxon>Lolium</taxon>
    </lineage>
</organism>
<keyword evidence="8" id="KW-0862">Zinc</keyword>
<evidence type="ECO:0000313" key="13">
    <source>
        <dbReference type="EMBL" id="KAK1679288.1"/>
    </source>
</evidence>
<evidence type="ECO:0000256" key="2">
    <source>
        <dbReference type="ARBA" id="ARBA00022670"/>
    </source>
</evidence>
<keyword evidence="14" id="KW-1185">Reference proteome</keyword>
<keyword evidence="8" id="KW-0863">Zinc-finger</keyword>
<dbReference type="Pfam" id="PF05922">
    <property type="entry name" value="Inhibitor_I9"/>
    <property type="match status" value="1"/>
</dbReference>
<dbReference type="PANTHER" id="PTHR10795">
    <property type="entry name" value="PROPROTEIN CONVERTASE SUBTILISIN/KEXIN"/>
    <property type="match status" value="1"/>
</dbReference>
<keyword evidence="8" id="KW-0479">Metal-binding</keyword>
<dbReference type="InterPro" id="IPR054722">
    <property type="entry name" value="PolX-like_BBD"/>
</dbReference>
<keyword evidence="6 9" id="KW-0720">Serine protease</keyword>
<dbReference type="InterPro" id="IPR000209">
    <property type="entry name" value="Peptidase_S8/S53_dom"/>
</dbReference>
<dbReference type="InterPro" id="IPR010259">
    <property type="entry name" value="S8pro/Inhibitor_I9"/>
</dbReference>
<dbReference type="Gene3D" id="3.40.50.200">
    <property type="entry name" value="Peptidase S8/S53 domain"/>
    <property type="match status" value="1"/>
</dbReference>
<comment type="similarity">
    <text evidence="1 9">Belongs to the peptidase S8 family.</text>
</comment>
<dbReference type="PROSITE" id="PS51892">
    <property type="entry name" value="SUBTILASE"/>
    <property type="match status" value="1"/>
</dbReference>
<dbReference type="PROSITE" id="PS50158">
    <property type="entry name" value="ZF_CCHC"/>
    <property type="match status" value="1"/>
</dbReference>
<feature type="active site" description="Charge relay system" evidence="7 9">
    <location>
        <position position="159"/>
    </location>
</feature>
<dbReference type="CDD" id="cd09272">
    <property type="entry name" value="RNase_HI_RT_Ty1"/>
    <property type="match status" value="1"/>
</dbReference>
<accession>A0AAD8TC89</accession>
<feature type="active site" description="Charge relay system" evidence="7 9">
    <location>
        <position position="222"/>
    </location>
</feature>
<dbReference type="InterPro" id="IPR036852">
    <property type="entry name" value="Peptidase_S8/S53_dom_sf"/>
</dbReference>
<evidence type="ECO:0000259" key="12">
    <source>
        <dbReference type="PROSITE" id="PS50158"/>
    </source>
</evidence>
<dbReference type="SUPFAM" id="SSF56672">
    <property type="entry name" value="DNA/RNA polymerases"/>
    <property type="match status" value="1"/>
</dbReference>
<feature type="signal peptide" evidence="11">
    <location>
        <begin position="1"/>
        <end position="24"/>
    </location>
</feature>
<evidence type="ECO:0000313" key="14">
    <source>
        <dbReference type="Proteomes" id="UP001231189"/>
    </source>
</evidence>
<feature type="active site" description="Charge relay system" evidence="7 9">
    <location>
        <position position="531"/>
    </location>
</feature>
<dbReference type="SMART" id="SM00343">
    <property type="entry name" value="ZnF_C2HC"/>
    <property type="match status" value="1"/>
</dbReference>
<proteinExistence type="inferred from homology"/>
<dbReference type="Pfam" id="PF14223">
    <property type="entry name" value="Retrotran_gag_2"/>
    <property type="match status" value="1"/>
</dbReference>
<dbReference type="Pfam" id="PF00082">
    <property type="entry name" value="Peptidase_S8"/>
    <property type="match status" value="1"/>
</dbReference>
<dbReference type="InterPro" id="IPR036875">
    <property type="entry name" value="Znf_CCHC_sf"/>
</dbReference>
<feature type="compositionally biased region" description="Polar residues" evidence="10">
    <location>
        <begin position="921"/>
        <end position="932"/>
    </location>
</feature>
<dbReference type="Proteomes" id="UP001231189">
    <property type="component" value="Unassembled WGS sequence"/>
</dbReference>
<dbReference type="InterPro" id="IPR045051">
    <property type="entry name" value="SBT"/>
</dbReference>
<dbReference type="InterPro" id="IPR001878">
    <property type="entry name" value="Znf_CCHC"/>
</dbReference>
<dbReference type="GO" id="GO:0006508">
    <property type="term" value="P:proteolysis"/>
    <property type="evidence" value="ECO:0007669"/>
    <property type="project" value="UniProtKB-KW"/>
</dbReference>
<dbReference type="PROSITE" id="PS00138">
    <property type="entry name" value="SUBTILASE_SER"/>
    <property type="match status" value="1"/>
</dbReference>
<evidence type="ECO:0000256" key="11">
    <source>
        <dbReference type="SAM" id="SignalP"/>
    </source>
</evidence>
<feature type="region of interest" description="Disordered" evidence="10">
    <location>
        <begin position="910"/>
        <end position="967"/>
    </location>
</feature>
<dbReference type="Pfam" id="PF00098">
    <property type="entry name" value="zf-CCHC"/>
    <property type="match status" value="1"/>
</dbReference>
<protein>
    <recommendedName>
        <fullName evidence="12">CCHC-type domain-containing protein</fullName>
    </recommendedName>
</protein>
<dbReference type="Pfam" id="PF22936">
    <property type="entry name" value="Pol_BBD"/>
    <property type="match status" value="1"/>
</dbReference>
<feature type="region of interest" description="Disordered" evidence="10">
    <location>
        <begin position="1594"/>
        <end position="1613"/>
    </location>
</feature>
<dbReference type="Gene3D" id="4.10.60.10">
    <property type="entry name" value="Zinc finger, CCHC-type"/>
    <property type="match status" value="1"/>
</dbReference>
<evidence type="ECO:0000256" key="10">
    <source>
        <dbReference type="SAM" id="MobiDB-lite"/>
    </source>
</evidence>
<evidence type="ECO:0000256" key="4">
    <source>
        <dbReference type="ARBA" id="ARBA00022750"/>
    </source>
</evidence>
<evidence type="ECO:0000256" key="3">
    <source>
        <dbReference type="ARBA" id="ARBA00022729"/>
    </source>
</evidence>
<evidence type="ECO:0000256" key="8">
    <source>
        <dbReference type="PROSITE-ProRule" id="PRU00047"/>
    </source>
</evidence>
<dbReference type="SUPFAM" id="SSF52743">
    <property type="entry name" value="Subtilisin-like"/>
    <property type="match status" value="1"/>
</dbReference>
<dbReference type="InterPro" id="IPR015500">
    <property type="entry name" value="Peptidase_S8_subtilisin-rel"/>
</dbReference>
<dbReference type="InterPro" id="IPR043502">
    <property type="entry name" value="DNA/RNA_pol_sf"/>
</dbReference>
<keyword evidence="4" id="KW-0064">Aspartyl protease</keyword>
<keyword evidence="5 9" id="KW-0378">Hydrolase</keyword>
<dbReference type="GO" id="GO:0004190">
    <property type="term" value="F:aspartic-type endopeptidase activity"/>
    <property type="evidence" value="ECO:0007669"/>
    <property type="project" value="UniProtKB-KW"/>
</dbReference>
<dbReference type="PROSITE" id="PS00137">
    <property type="entry name" value="SUBTILASE_HIS"/>
    <property type="match status" value="1"/>
</dbReference>
<evidence type="ECO:0000256" key="6">
    <source>
        <dbReference type="ARBA" id="ARBA00022825"/>
    </source>
</evidence>
<dbReference type="SUPFAM" id="SSF57756">
    <property type="entry name" value="Retrovirus zinc finger-like domains"/>
    <property type="match status" value="1"/>
</dbReference>
<dbReference type="GO" id="GO:0004252">
    <property type="term" value="F:serine-type endopeptidase activity"/>
    <property type="evidence" value="ECO:0007669"/>
    <property type="project" value="UniProtKB-UniRule"/>
</dbReference>
<feature type="compositionally biased region" description="Basic residues" evidence="10">
    <location>
        <begin position="933"/>
        <end position="944"/>
    </location>
</feature>